<feature type="compositionally biased region" description="Acidic residues" evidence="1">
    <location>
        <begin position="321"/>
        <end position="330"/>
    </location>
</feature>
<feature type="region of interest" description="Disordered" evidence="1">
    <location>
        <begin position="1"/>
        <end position="36"/>
    </location>
</feature>
<proteinExistence type="predicted"/>
<accession>A0A0D2FIX9</accession>
<evidence type="ECO:0000313" key="2">
    <source>
        <dbReference type="EMBL" id="KIW86652.1"/>
    </source>
</evidence>
<feature type="region of interest" description="Disordered" evidence="1">
    <location>
        <begin position="585"/>
        <end position="604"/>
    </location>
</feature>
<keyword evidence="3" id="KW-1185">Reference proteome</keyword>
<name>A0A0D2FIX9_CLAB1</name>
<dbReference type="Proteomes" id="UP000053789">
    <property type="component" value="Unassembled WGS sequence"/>
</dbReference>
<evidence type="ECO:0000256" key="1">
    <source>
        <dbReference type="SAM" id="MobiDB-lite"/>
    </source>
</evidence>
<reference evidence="2" key="1">
    <citation type="submission" date="2015-01" db="EMBL/GenBank/DDBJ databases">
        <title>The Genome Sequence of Cladophialophora bantiana CBS 173.52.</title>
        <authorList>
            <consortium name="The Broad Institute Genomics Platform"/>
            <person name="Cuomo C."/>
            <person name="de Hoog S."/>
            <person name="Gorbushina A."/>
            <person name="Stielow B."/>
            <person name="Teixiera M."/>
            <person name="Abouelleil A."/>
            <person name="Chapman S.B."/>
            <person name="Priest M."/>
            <person name="Young S.K."/>
            <person name="Wortman J."/>
            <person name="Nusbaum C."/>
            <person name="Birren B."/>
        </authorList>
    </citation>
    <scope>NUCLEOTIDE SEQUENCE [LARGE SCALE GENOMIC DNA]</scope>
    <source>
        <strain evidence="2">CBS 173.52</strain>
    </source>
</reference>
<dbReference type="AlphaFoldDB" id="A0A0D2FIX9"/>
<feature type="compositionally biased region" description="Low complexity" evidence="1">
    <location>
        <begin position="377"/>
        <end position="386"/>
    </location>
</feature>
<dbReference type="GeneID" id="27705705"/>
<dbReference type="VEuPathDB" id="FungiDB:Z519_12777"/>
<feature type="region of interest" description="Disordered" evidence="1">
    <location>
        <begin position="321"/>
        <end position="386"/>
    </location>
</feature>
<organism evidence="2 3">
    <name type="scientific">Cladophialophora bantiana (strain ATCC 10958 / CBS 173.52 / CDC B-1940 / NIH 8579)</name>
    <name type="common">Xylohypha bantiana</name>
    <dbReference type="NCBI Taxonomy" id="1442370"/>
    <lineage>
        <taxon>Eukaryota</taxon>
        <taxon>Fungi</taxon>
        <taxon>Dikarya</taxon>
        <taxon>Ascomycota</taxon>
        <taxon>Pezizomycotina</taxon>
        <taxon>Eurotiomycetes</taxon>
        <taxon>Chaetothyriomycetidae</taxon>
        <taxon>Chaetothyriales</taxon>
        <taxon>Herpotrichiellaceae</taxon>
        <taxon>Cladophialophora</taxon>
    </lineage>
</organism>
<feature type="compositionally biased region" description="Low complexity" evidence="1">
    <location>
        <begin position="1"/>
        <end position="11"/>
    </location>
</feature>
<protein>
    <submittedName>
        <fullName evidence="2">Uncharacterized protein</fullName>
    </submittedName>
</protein>
<dbReference type="RefSeq" id="XP_016613321.1">
    <property type="nucleotide sequence ID" value="XM_016770482.1"/>
</dbReference>
<dbReference type="HOGENOM" id="CLU_014331_1_0_1"/>
<feature type="compositionally biased region" description="Basic and acidic residues" evidence="1">
    <location>
        <begin position="26"/>
        <end position="36"/>
    </location>
</feature>
<dbReference type="OrthoDB" id="5411773at2759"/>
<evidence type="ECO:0000313" key="3">
    <source>
        <dbReference type="Proteomes" id="UP000053789"/>
    </source>
</evidence>
<gene>
    <name evidence="2" type="ORF">Z519_12777</name>
</gene>
<sequence>MAPALSLSLLSSPPPARSISRGISATREKTQNRPAKELPFELAQHVQTYLEEGLFTQAFSFLLSTTGNSASAISHFGPVTIPPPSQLALTATLTVHPTTTSRTNSREKWDQANAALQLLRLVYTLVGPVNADFTTAFAFCKFDFRFTRHSEHRLDDGEDDAGGGDNPSGDNDLNTTYARSQSLWTRAEDFWHLVGWAFNCACLPGIYAVRWNHYQLLLEFLIGVLETDWHVRNSSESTSADESLLWQYIELSAGGHSRARRILRAIFAGGSRSSLREFREIFPHELKEPERQDEKIKKRQVNVDIDKDIYGDYLGQDDFDMSDSDDEDDVASSGNGASGRHPKRIQTRTRTPSSRGITPKGSAGSLRSVHTTDGEDSSSSLSTTLGDPSCLSLRLRLLRLLTHVSAHQTLMSTSPTTFPDLEDLYTLFVEFVRPLPLPVFAQIVLPTPSNPFEPTSLVILCEALLQRMLETSASSVRSCVLLSQEKLEQEYLPFAASKNSVDANARVSILLESLARCLAQVGELKRKDSLAQAARDGVERRVGRVTDLAEKQGGGKNRQRDEGVAWEWLVESGERISRLVEDLAQEKPKRKRHEARRGDCQEHT</sequence>
<dbReference type="EMBL" id="KN847014">
    <property type="protein sequence ID" value="KIW86652.1"/>
    <property type="molecule type" value="Genomic_DNA"/>
</dbReference>